<evidence type="ECO:0000259" key="2">
    <source>
        <dbReference type="Pfam" id="PF07727"/>
    </source>
</evidence>
<feature type="domain" description="Reverse transcriptase Ty1/copia-type" evidence="2">
    <location>
        <begin position="576"/>
        <end position="816"/>
    </location>
</feature>
<feature type="compositionally biased region" description="Low complexity" evidence="1">
    <location>
        <begin position="242"/>
        <end position="266"/>
    </location>
</feature>
<name>A0A2N9EYT0_FAGSY</name>
<evidence type="ECO:0000313" key="3">
    <source>
        <dbReference type="EMBL" id="SPC80005.1"/>
    </source>
</evidence>
<accession>A0A2N9EYT0</accession>
<sequence length="1063" mass="118378">MVSEPTIMDPVANNPSPLLLLNNMSNLMSIKLDSMNYMLWKLQISAILDAYSMIEHLDGSTQQPRQFIINEDVLAMVVGTTTAQEVWNRLEEKFTCTARANVLNLKLELQGIKKGNESINSYLQRIKSTRDKLSAVGVLVDNEELLHMVLKGLPKEFAPFASAIRTQDDTISFEKLSVLLQTEEQSMAAVSDPFPNSALAMFVSNNQKPHNGFNGGFTGNQGYNRGKRGRYSSNRGRGGRSFGSYPSYPSSPNSQMPQSSTSQPPSQFCPQGRSERPTCQICWKIGHYAVDCYHRMDFAYQGKNPPTKLAAMASASNLQYTQGSETWLTDTGATDHITSNASNLTFPTPYQGSEQVTVGNGQHLPIQSIVHKLCLDNNCSCHFDAKQLLIQDLPTGRLLYKGLSKDGVYPIHSSQFCSSASPKSAYLASSSALKWQLWHSRLGHPSAKSNPSPQITAFSPDTWLNTLHTLHCCAQNQAPIPTGLDSIPTFPETLHTATPQAPIPTGLDCIHTLPQTLHTDTLTLPSASVLPHSPNCYAAQVDYTVTEPPSYKIAAQHSPWCTAMQEEFAALQKQGTWSLVPPPPHKNIVDCKWVYKLKRHSDGTIARYKARLVAKGFHQQQGVYYDETFSPVVKPSTVRLILSLAVSLNWPLRQLDVKNAFLHGTLKEEVYMAQPQGYIDSTNSHYVCKLHKSIYGLKQAPRAWFDSFSTQLLHLGFTVSTTDSSLFIYHHKGVIAYLLLYVDDIVLTSNSTSILDHLILQLSQVFDIKDLGTLHYFLGIQVIRTPKNLLLTQTKYASNLLIKHYMVDSKPAQTPCSPNTRLSLHEGDVLSDPHGYRSLVGALHYLTFTRPDISFAVHQVCQYMSTPTSTHLTAAKRILRYIKGTLHHGIVFTPGPLSLSVYSDADWAGDPDDRHSTSGLLIYLGSNPITWSAKKQPTVSRSSTESEYRALATASAEVCWIRTLLKDLGIYLSQPPILWCDNVSALAIASNPVFHARTKYIEVDFHFIRERVLRKDLVVKFVSTTDQLANIFTKSLPTQRFIDLCRNLTVSLNHDSIEGECRR</sequence>
<dbReference type="InterPro" id="IPR013103">
    <property type="entry name" value="RVT_2"/>
</dbReference>
<dbReference type="InterPro" id="IPR043502">
    <property type="entry name" value="DNA/RNA_pol_sf"/>
</dbReference>
<dbReference type="Pfam" id="PF07727">
    <property type="entry name" value="RVT_2"/>
    <property type="match status" value="1"/>
</dbReference>
<organism evidence="3">
    <name type="scientific">Fagus sylvatica</name>
    <name type="common">Beechnut</name>
    <dbReference type="NCBI Taxonomy" id="28930"/>
    <lineage>
        <taxon>Eukaryota</taxon>
        <taxon>Viridiplantae</taxon>
        <taxon>Streptophyta</taxon>
        <taxon>Embryophyta</taxon>
        <taxon>Tracheophyta</taxon>
        <taxon>Spermatophyta</taxon>
        <taxon>Magnoliopsida</taxon>
        <taxon>eudicotyledons</taxon>
        <taxon>Gunneridae</taxon>
        <taxon>Pentapetalae</taxon>
        <taxon>rosids</taxon>
        <taxon>fabids</taxon>
        <taxon>Fagales</taxon>
        <taxon>Fagaceae</taxon>
        <taxon>Fagus</taxon>
    </lineage>
</organism>
<dbReference type="CDD" id="cd09272">
    <property type="entry name" value="RNase_HI_RT_Ty1"/>
    <property type="match status" value="1"/>
</dbReference>
<dbReference type="PANTHER" id="PTHR11439">
    <property type="entry name" value="GAG-POL-RELATED RETROTRANSPOSON"/>
    <property type="match status" value="1"/>
</dbReference>
<dbReference type="Pfam" id="PF14223">
    <property type="entry name" value="Retrotran_gag_2"/>
    <property type="match status" value="1"/>
</dbReference>
<evidence type="ECO:0000256" key="1">
    <source>
        <dbReference type="SAM" id="MobiDB-lite"/>
    </source>
</evidence>
<dbReference type="PANTHER" id="PTHR11439:SF455">
    <property type="entry name" value="RLK (RECEPTOR-LIKE PROTEIN KINASE) 8, PUTATIVE-RELATED"/>
    <property type="match status" value="1"/>
</dbReference>
<gene>
    <name evidence="3" type="ORF">FSB_LOCUS7887</name>
</gene>
<dbReference type="EMBL" id="OIVN01000426">
    <property type="protein sequence ID" value="SPC80005.1"/>
    <property type="molecule type" value="Genomic_DNA"/>
</dbReference>
<proteinExistence type="predicted"/>
<dbReference type="SUPFAM" id="SSF56672">
    <property type="entry name" value="DNA/RNA polymerases"/>
    <property type="match status" value="1"/>
</dbReference>
<reference evidence="3" key="1">
    <citation type="submission" date="2018-02" db="EMBL/GenBank/DDBJ databases">
        <authorList>
            <person name="Cohen D.B."/>
            <person name="Kent A.D."/>
        </authorList>
    </citation>
    <scope>NUCLEOTIDE SEQUENCE</scope>
</reference>
<dbReference type="AlphaFoldDB" id="A0A2N9EYT0"/>
<protein>
    <recommendedName>
        <fullName evidence="2">Reverse transcriptase Ty1/copia-type domain-containing protein</fullName>
    </recommendedName>
</protein>
<feature type="region of interest" description="Disordered" evidence="1">
    <location>
        <begin position="211"/>
        <end position="271"/>
    </location>
</feature>